<dbReference type="InterPro" id="IPR017911">
    <property type="entry name" value="MacB-like_ATP-bd"/>
</dbReference>
<dbReference type="FunFam" id="3.40.50.300:FF:000032">
    <property type="entry name" value="Export ABC transporter ATP-binding protein"/>
    <property type="match status" value="1"/>
</dbReference>
<organism evidence="6 7">
    <name type="scientific">Peptacetobacter hiranonis (strain DSM 13275 / JCM 10541 / KCTC 15199 / TO-931)</name>
    <name type="common">Clostridium hiranonis</name>
    <dbReference type="NCBI Taxonomy" id="500633"/>
    <lineage>
        <taxon>Bacteria</taxon>
        <taxon>Bacillati</taxon>
        <taxon>Bacillota</taxon>
        <taxon>Clostridia</taxon>
        <taxon>Peptostreptococcales</taxon>
        <taxon>Peptostreptococcaceae</taxon>
        <taxon>Peptacetobacter</taxon>
    </lineage>
</organism>
<sequence>MEGEKMIKAEKLKKEFRVHGNVFKILEDIDIEINDGEFIAIMGPSGAGKSTLLNILSTIERPTSGSVKYDGKEVFNMKNKEISKFRKDNIGFIFQDYNLIDSMSIEDNIALPMVISGENYKKIEKEVDKYAGFFNLNPQLKKYPIELSGGQKQKVAAARALISDPKVIFADEPTGALDSKSSVELLNCFKKMNDELGKTIVMVTHDSFAASYAKKVLFIKDGKINMQLNSSGNRKEFFDSIMTVLSSTGGAVNEIV</sequence>
<dbReference type="SMART" id="SM00382">
    <property type="entry name" value="AAA"/>
    <property type="match status" value="1"/>
</dbReference>
<evidence type="ECO:0000256" key="3">
    <source>
        <dbReference type="ARBA" id="ARBA00022741"/>
    </source>
</evidence>
<reference evidence="6 7" key="1">
    <citation type="submission" date="2008-09" db="EMBL/GenBank/DDBJ databases">
        <authorList>
            <person name="Fulton L."/>
            <person name="Clifton S."/>
            <person name="Fulton B."/>
            <person name="Xu J."/>
            <person name="Minx P."/>
            <person name="Pepin K.H."/>
            <person name="Johnson M."/>
            <person name="Thiruvilangam P."/>
            <person name="Bhonagiri V."/>
            <person name="Nash W.E."/>
            <person name="Mardis E.R."/>
            <person name="Wilson R.K."/>
        </authorList>
    </citation>
    <scope>NUCLEOTIDE SEQUENCE [LARGE SCALE GENOMIC DNA]</scope>
    <source>
        <strain evidence="6 7">DSM 13275</strain>
    </source>
</reference>
<dbReference type="InterPro" id="IPR003439">
    <property type="entry name" value="ABC_transporter-like_ATP-bd"/>
</dbReference>
<dbReference type="InterPro" id="IPR003593">
    <property type="entry name" value="AAA+_ATPase"/>
</dbReference>
<keyword evidence="4 6" id="KW-0067">ATP-binding</keyword>
<feature type="domain" description="ABC transporter" evidence="5">
    <location>
        <begin position="7"/>
        <end position="246"/>
    </location>
</feature>
<dbReference type="PROSITE" id="PS50893">
    <property type="entry name" value="ABC_TRANSPORTER_2"/>
    <property type="match status" value="1"/>
</dbReference>
<dbReference type="EMBL" id="ABWP01000016">
    <property type="protein sequence ID" value="EEA85858.1"/>
    <property type="molecule type" value="Genomic_DNA"/>
</dbReference>
<evidence type="ECO:0000256" key="4">
    <source>
        <dbReference type="ARBA" id="ARBA00022840"/>
    </source>
</evidence>
<dbReference type="GO" id="GO:0098796">
    <property type="term" value="C:membrane protein complex"/>
    <property type="evidence" value="ECO:0007669"/>
    <property type="project" value="UniProtKB-ARBA"/>
</dbReference>
<evidence type="ECO:0000256" key="1">
    <source>
        <dbReference type="ARBA" id="ARBA00005417"/>
    </source>
</evidence>
<dbReference type="PANTHER" id="PTHR42798">
    <property type="entry name" value="LIPOPROTEIN-RELEASING SYSTEM ATP-BINDING PROTEIN LOLD"/>
    <property type="match status" value="1"/>
</dbReference>
<dbReference type="GO" id="GO:0016887">
    <property type="term" value="F:ATP hydrolysis activity"/>
    <property type="evidence" value="ECO:0007669"/>
    <property type="project" value="InterPro"/>
</dbReference>
<dbReference type="InterPro" id="IPR027417">
    <property type="entry name" value="P-loop_NTPase"/>
</dbReference>
<dbReference type="STRING" id="500633.CLOHIR_00490"/>
<evidence type="ECO:0000259" key="5">
    <source>
        <dbReference type="PROSITE" id="PS50893"/>
    </source>
</evidence>
<dbReference type="GO" id="GO:0022857">
    <property type="term" value="F:transmembrane transporter activity"/>
    <property type="evidence" value="ECO:0007669"/>
    <property type="project" value="UniProtKB-ARBA"/>
</dbReference>
<evidence type="ECO:0000256" key="2">
    <source>
        <dbReference type="ARBA" id="ARBA00022448"/>
    </source>
</evidence>
<evidence type="ECO:0000313" key="6">
    <source>
        <dbReference type="EMBL" id="EEA85858.1"/>
    </source>
</evidence>
<dbReference type="SUPFAM" id="SSF52540">
    <property type="entry name" value="P-loop containing nucleoside triphosphate hydrolases"/>
    <property type="match status" value="1"/>
</dbReference>
<dbReference type="Gene3D" id="3.40.50.300">
    <property type="entry name" value="P-loop containing nucleotide triphosphate hydrolases"/>
    <property type="match status" value="1"/>
</dbReference>
<comment type="similarity">
    <text evidence="1">Belongs to the ABC transporter superfamily.</text>
</comment>
<proteinExistence type="inferred from homology"/>
<dbReference type="Pfam" id="PF00005">
    <property type="entry name" value="ABC_tran"/>
    <property type="match status" value="1"/>
</dbReference>
<keyword evidence="7" id="KW-1185">Reference proteome</keyword>
<name>B6FX91_PEPHT</name>
<dbReference type="HOGENOM" id="CLU_000604_1_22_9"/>
<dbReference type="AlphaFoldDB" id="B6FX91"/>
<dbReference type="Proteomes" id="UP000003178">
    <property type="component" value="Unassembled WGS sequence"/>
</dbReference>
<evidence type="ECO:0000313" key="7">
    <source>
        <dbReference type="Proteomes" id="UP000003178"/>
    </source>
</evidence>
<dbReference type="CDD" id="cd03255">
    <property type="entry name" value="ABC_MJ0796_LolCDE_FtsE"/>
    <property type="match status" value="1"/>
</dbReference>
<gene>
    <name evidence="6" type="ORF">CLOHIR_00490</name>
</gene>
<accession>B6FX91</accession>
<comment type="caution">
    <text evidence="6">The sequence shown here is derived from an EMBL/GenBank/DDBJ whole genome shotgun (WGS) entry which is preliminary data.</text>
</comment>
<dbReference type="PANTHER" id="PTHR42798:SF7">
    <property type="entry name" value="ALPHA-D-RIBOSE 1-METHYLPHOSPHONATE 5-TRIPHOSPHATE SYNTHASE SUBUNIT PHNL"/>
    <property type="match status" value="1"/>
</dbReference>
<dbReference type="eggNOG" id="COG1136">
    <property type="taxonomic scope" value="Bacteria"/>
</dbReference>
<protein>
    <submittedName>
        <fullName evidence="6">ABC transporter, ATP-binding protein</fullName>
    </submittedName>
</protein>
<keyword evidence="2" id="KW-0813">Transport</keyword>
<keyword evidence="3" id="KW-0547">Nucleotide-binding</keyword>
<reference evidence="6 7" key="2">
    <citation type="submission" date="2008-10" db="EMBL/GenBank/DDBJ databases">
        <title>Draft genome sequence of Clostridium hiranonis (DSM 13275).</title>
        <authorList>
            <person name="Sudarsanam P."/>
            <person name="Ley R."/>
            <person name="Guruge J."/>
            <person name="Turnbaugh P.J."/>
            <person name="Mahowald M."/>
            <person name="Liep D."/>
            <person name="Gordon J."/>
        </authorList>
    </citation>
    <scope>NUCLEOTIDE SEQUENCE [LARGE SCALE GENOMIC DNA]</scope>
    <source>
        <strain evidence="6 7">DSM 13275</strain>
    </source>
</reference>
<dbReference type="GO" id="GO:0005524">
    <property type="term" value="F:ATP binding"/>
    <property type="evidence" value="ECO:0007669"/>
    <property type="project" value="UniProtKB-KW"/>
</dbReference>